<evidence type="ECO:0000313" key="1">
    <source>
        <dbReference type="EMBL" id="GEY44633.1"/>
    </source>
</evidence>
<dbReference type="AlphaFoldDB" id="A0A699HP86"/>
<organism evidence="1">
    <name type="scientific">Tanacetum cinerariifolium</name>
    <name type="common">Dalmatian daisy</name>
    <name type="synonym">Chrysanthemum cinerariifolium</name>
    <dbReference type="NCBI Taxonomy" id="118510"/>
    <lineage>
        <taxon>Eukaryota</taxon>
        <taxon>Viridiplantae</taxon>
        <taxon>Streptophyta</taxon>
        <taxon>Embryophyta</taxon>
        <taxon>Tracheophyta</taxon>
        <taxon>Spermatophyta</taxon>
        <taxon>Magnoliopsida</taxon>
        <taxon>eudicotyledons</taxon>
        <taxon>Gunneridae</taxon>
        <taxon>Pentapetalae</taxon>
        <taxon>asterids</taxon>
        <taxon>campanulids</taxon>
        <taxon>Asterales</taxon>
        <taxon>Asteraceae</taxon>
        <taxon>Asteroideae</taxon>
        <taxon>Anthemideae</taxon>
        <taxon>Anthemidinae</taxon>
        <taxon>Tanacetum</taxon>
    </lineage>
</organism>
<proteinExistence type="predicted"/>
<protein>
    <recommendedName>
        <fullName evidence="2">Pre-mRNA splicing Prp18-interacting factor</fullName>
    </recommendedName>
</protein>
<reference evidence="1" key="1">
    <citation type="journal article" date="2019" name="Sci. Rep.">
        <title>Draft genome of Tanacetum cinerariifolium, the natural source of mosquito coil.</title>
        <authorList>
            <person name="Yamashiro T."/>
            <person name="Shiraishi A."/>
            <person name="Satake H."/>
            <person name="Nakayama K."/>
        </authorList>
    </citation>
    <scope>NUCLEOTIDE SEQUENCE</scope>
</reference>
<name>A0A699HP86_TANCI</name>
<gene>
    <name evidence="1" type="ORF">Tci_416607</name>
</gene>
<comment type="caution">
    <text evidence="1">The sequence shown here is derived from an EMBL/GenBank/DDBJ whole genome shotgun (WGS) entry which is preliminary data.</text>
</comment>
<sequence>MSSFYEFICYGCGGSSDTPLCYLCACEHCGNILIDGACLKCNSGAGNSFVYDPNLESFNEVQSIFNPPSQSHFKIYLCQLCESNSHYGYECSQRVPLVYEPEPCYNKRFGDNDYTHDLPGVTPHIDHHCCYKCGDSLDGFFCNQCTCEFCGNGAHDGYNCPSRVPFIQTLPSFPQQYPCCEDCGSPHETFKCQPMNYFESNPCYDSNYSGFDQIEPPQYLVNPSLNIQNEIDHHEIFINDLIQQKLQNEYAQPFLAIAITLNLPTVEPEDSLRMRDEHLDTISEMESDKFIKSSVENLIPNLSESKDLSDSECDVPTCDDFTTFSNLLFDADADFSSSDNESFCDEDISKEIYSNPLFDEEIISMKIDPHHFNADPPGIDETDCDPEEEIRLIEILLYDNSSPHPPKEFISKSSDAEIESFSPSPIPVEDNDSFMKEIDLSFTPDDSMLPSIKNDDYDSEVDMLILEELHSNDSLLLPENESFHFDIPSSPRPPEKPLDDDSGILTVKMVGDISEHYVLMPRLLPTQPTLASNKEKSPYLLPHRDLKTFQLPSERLMMIYEGNNPIFDVPFLHLYPL</sequence>
<accession>A0A699HP86</accession>
<dbReference type="EMBL" id="BKCJ010179227">
    <property type="protein sequence ID" value="GEY44633.1"/>
    <property type="molecule type" value="Genomic_DNA"/>
</dbReference>
<evidence type="ECO:0008006" key="2">
    <source>
        <dbReference type="Google" id="ProtNLM"/>
    </source>
</evidence>